<evidence type="ECO:0000259" key="2">
    <source>
        <dbReference type="Pfam" id="PF13930"/>
    </source>
</evidence>
<dbReference type="Gene3D" id="3.40.570.10">
    <property type="entry name" value="Extracellular Endonuclease, subunit A"/>
    <property type="match status" value="1"/>
</dbReference>
<protein>
    <submittedName>
        <fullName evidence="3">DNA/RNA non-specific endonuclease</fullName>
    </submittedName>
</protein>
<proteinExistence type="predicted"/>
<keyword evidence="3" id="KW-0255">Endonuclease</keyword>
<dbReference type="InterPro" id="IPR044927">
    <property type="entry name" value="Endonuclea_NS_2"/>
</dbReference>
<dbReference type="EMBL" id="JALJEJ010000012">
    <property type="protein sequence ID" value="MCJ8211737.1"/>
    <property type="molecule type" value="Genomic_DNA"/>
</dbReference>
<name>A0A9X1X5Y9_9SPHI</name>
<reference evidence="3" key="1">
    <citation type="submission" date="2022-04" db="EMBL/GenBank/DDBJ databases">
        <title>Mucilaginibacter sp. RS28 isolated from freshwater.</title>
        <authorList>
            <person name="Ko S.-R."/>
        </authorList>
    </citation>
    <scope>NUCLEOTIDE SEQUENCE</scope>
    <source>
        <strain evidence="3">RS28</strain>
    </source>
</reference>
<keyword evidence="3" id="KW-0540">Nuclease</keyword>
<sequence>MNHHAFHKSSDRGSSGSVPLQERTAGRSFGAVSATSVQHLANNSTNVAQLRQLQNVATLYQQNQRQAIQLKHGKGCNCPGCAPPAQLKAMPGKSTVIQRYCDAPGCNDPNCHDPANHGMDFVRTLRNTTIYGSTIGRGNIGQGSGTSQQTRNYVQNPNAFYPEQVSIGYTNQSGSIQGYSSYNQPPLQPGEKPDAGHIFGNQMGGSGKDTANIFAQQKNFNRGNSYQGERTYESWRKTENEIRENAQKGEDMDVRVKLNKKQRPNYSKLSVEPEWSKKFMDYYYRKDDDDEMDGGTAV</sequence>
<dbReference type="InterPro" id="IPR044929">
    <property type="entry name" value="DNA/RNA_non-sp_Endonuclease_sf"/>
</dbReference>
<accession>A0A9X1X5Y9</accession>
<dbReference type="RefSeq" id="WP_245132618.1">
    <property type="nucleotide sequence ID" value="NZ_JALJEJ010000012.1"/>
</dbReference>
<comment type="caution">
    <text evidence="3">The sequence shown here is derived from an EMBL/GenBank/DDBJ whole genome shotgun (WGS) entry which is preliminary data.</text>
</comment>
<feature type="region of interest" description="Disordered" evidence="1">
    <location>
        <begin position="1"/>
        <end position="22"/>
    </location>
</feature>
<dbReference type="AlphaFoldDB" id="A0A9X1X5Y9"/>
<keyword evidence="4" id="KW-1185">Reference proteome</keyword>
<gene>
    <name evidence="3" type="ORF">MUY27_18610</name>
</gene>
<evidence type="ECO:0000313" key="4">
    <source>
        <dbReference type="Proteomes" id="UP001139450"/>
    </source>
</evidence>
<dbReference type="GO" id="GO:0004519">
    <property type="term" value="F:endonuclease activity"/>
    <property type="evidence" value="ECO:0007669"/>
    <property type="project" value="UniProtKB-KW"/>
</dbReference>
<organism evidence="3 4">
    <name type="scientific">Mucilaginibacter straminoryzae</name>
    <dbReference type="NCBI Taxonomy" id="2932774"/>
    <lineage>
        <taxon>Bacteria</taxon>
        <taxon>Pseudomonadati</taxon>
        <taxon>Bacteroidota</taxon>
        <taxon>Sphingobacteriia</taxon>
        <taxon>Sphingobacteriales</taxon>
        <taxon>Sphingobacteriaceae</taxon>
        <taxon>Mucilaginibacter</taxon>
    </lineage>
</organism>
<evidence type="ECO:0000256" key="1">
    <source>
        <dbReference type="SAM" id="MobiDB-lite"/>
    </source>
</evidence>
<feature type="domain" description="Type VII secretion system protein EssD-like" evidence="2">
    <location>
        <begin position="187"/>
        <end position="258"/>
    </location>
</feature>
<dbReference type="Proteomes" id="UP001139450">
    <property type="component" value="Unassembled WGS sequence"/>
</dbReference>
<evidence type="ECO:0000313" key="3">
    <source>
        <dbReference type="EMBL" id="MCJ8211737.1"/>
    </source>
</evidence>
<keyword evidence="3" id="KW-0378">Hydrolase</keyword>
<dbReference type="Pfam" id="PF13930">
    <property type="entry name" value="Endonuclea_NS_2"/>
    <property type="match status" value="1"/>
</dbReference>